<dbReference type="AlphaFoldDB" id="A0A098EKW8"/>
<evidence type="ECO:0000313" key="2">
    <source>
        <dbReference type="EMBL" id="CEG21881.1"/>
    </source>
</evidence>
<keyword evidence="1" id="KW-0472">Membrane</keyword>
<dbReference type="InterPro" id="IPR025324">
    <property type="entry name" value="DUF4230"/>
</dbReference>
<proteinExistence type="predicted"/>
<gene>
    <name evidence="2" type="ORF">BN1080_00800</name>
</gene>
<reference evidence="2 3" key="1">
    <citation type="submission" date="2014-09" db="EMBL/GenBank/DDBJ databases">
        <authorList>
            <person name="Urmite Genomes Urmite Genomes"/>
        </authorList>
    </citation>
    <scope>NUCLEOTIDE SEQUENCE [LARGE SCALE GENOMIC DNA]</scope>
    <source>
        <strain evidence="2 3">ES2</strain>
    </source>
</reference>
<evidence type="ECO:0008006" key="4">
    <source>
        <dbReference type="Google" id="ProtNLM"/>
    </source>
</evidence>
<keyword evidence="1" id="KW-1133">Transmembrane helix</keyword>
<organism evidence="2 3">
    <name type="scientific">Planococcus massiliensis</name>
    <dbReference type="NCBI Taxonomy" id="1499687"/>
    <lineage>
        <taxon>Bacteria</taxon>
        <taxon>Bacillati</taxon>
        <taxon>Bacillota</taxon>
        <taxon>Bacilli</taxon>
        <taxon>Bacillales</taxon>
        <taxon>Caryophanaceae</taxon>
        <taxon>Planococcus</taxon>
    </lineage>
</organism>
<dbReference type="EMBL" id="CCXS01000001">
    <property type="protein sequence ID" value="CEG21881.1"/>
    <property type="molecule type" value="Genomic_DNA"/>
</dbReference>
<accession>A0A098EKW8</accession>
<dbReference type="RefSeq" id="WP_234398923.1">
    <property type="nucleotide sequence ID" value="NZ_CCXS01000001.1"/>
</dbReference>
<dbReference type="STRING" id="1499687.BN1080_00800"/>
<dbReference type="Pfam" id="PF14014">
    <property type="entry name" value="DUF4230"/>
    <property type="match status" value="1"/>
</dbReference>
<dbReference type="Proteomes" id="UP000043699">
    <property type="component" value="Unassembled WGS sequence"/>
</dbReference>
<name>A0A098EKW8_9BACL</name>
<feature type="transmembrane region" description="Helical" evidence="1">
    <location>
        <begin position="52"/>
        <end position="74"/>
    </location>
</feature>
<evidence type="ECO:0000313" key="3">
    <source>
        <dbReference type="Proteomes" id="UP000043699"/>
    </source>
</evidence>
<keyword evidence="1" id="KW-0812">Transmembrane</keyword>
<evidence type="ECO:0000256" key="1">
    <source>
        <dbReference type="SAM" id="Phobius"/>
    </source>
</evidence>
<sequence length="248" mass="27652">MNKKKEGEHLAKDPKLTEIERLLKEVKGKEDTKESGFWKSIRVMMGVWRNSFLVLITILLLLLIALPLGTWWMIQGSTATESKGAFLEQIQDLNELATAEAFSKVIIEREDNKVFGQDIGLDLPGTKRQILVVIPGSVRAGVDFSELTENDIELDEDAKTATLTLPKADFLGGPELFMDQAEIYTYEGLFSGGSDISEAFELADEAKQLILEETKGQGVLELAEENAAQSVRSMFNLVDYDVTVEFEE</sequence>
<keyword evidence="3" id="KW-1185">Reference proteome</keyword>
<protein>
    <recommendedName>
        <fullName evidence="4">DUF4230 domain-containing protein</fullName>
    </recommendedName>
</protein>